<evidence type="ECO:0000256" key="1">
    <source>
        <dbReference type="SAM" id="Phobius"/>
    </source>
</evidence>
<organism evidence="3 4">
    <name type="scientific">Candidatus Blautia pullicola</name>
    <dbReference type="NCBI Taxonomy" id="2838498"/>
    <lineage>
        <taxon>Bacteria</taxon>
        <taxon>Bacillati</taxon>
        <taxon>Bacillota</taxon>
        <taxon>Clostridia</taxon>
        <taxon>Lachnospirales</taxon>
        <taxon>Lachnospiraceae</taxon>
        <taxon>Blautia</taxon>
    </lineage>
</organism>
<evidence type="ECO:0000259" key="2">
    <source>
        <dbReference type="PROSITE" id="PS50006"/>
    </source>
</evidence>
<reference evidence="3" key="1">
    <citation type="journal article" date="2021" name="PeerJ">
        <title>Extensive microbial diversity within the chicken gut microbiome revealed by metagenomics and culture.</title>
        <authorList>
            <person name="Gilroy R."/>
            <person name="Ravi A."/>
            <person name="Getino M."/>
            <person name="Pursley I."/>
            <person name="Horton D.L."/>
            <person name="Alikhan N.F."/>
            <person name="Baker D."/>
            <person name="Gharbi K."/>
            <person name="Hall N."/>
            <person name="Watson M."/>
            <person name="Adriaenssens E.M."/>
            <person name="Foster-Nyarko E."/>
            <person name="Jarju S."/>
            <person name="Secka A."/>
            <person name="Antonio M."/>
            <person name="Oren A."/>
            <person name="Chaudhuri R.R."/>
            <person name="La Ragione R."/>
            <person name="Hildebrand F."/>
            <person name="Pallen M.J."/>
        </authorList>
    </citation>
    <scope>NUCLEOTIDE SEQUENCE</scope>
    <source>
        <strain evidence="3">1068</strain>
    </source>
</reference>
<dbReference type="EMBL" id="DXBG01000035">
    <property type="protein sequence ID" value="HIZ64620.1"/>
    <property type="molecule type" value="Genomic_DNA"/>
</dbReference>
<dbReference type="Gene3D" id="2.60.200.20">
    <property type="match status" value="1"/>
</dbReference>
<comment type="caution">
    <text evidence="3">The sequence shown here is derived from an EMBL/GenBank/DDBJ whole genome shotgun (WGS) entry which is preliminary data.</text>
</comment>
<accession>A0A9D2FPQ8</accession>
<feature type="transmembrane region" description="Helical" evidence="1">
    <location>
        <begin position="6"/>
        <end position="25"/>
    </location>
</feature>
<proteinExistence type="predicted"/>
<reference evidence="3" key="2">
    <citation type="submission" date="2021-04" db="EMBL/GenBank/DDBJ databases">
        <authorList>
            <person name="Gilroy R."/>
        </authorList>
    </citation>
    <scope>NUCLEOTIDE SEQUENCE</scope>
    <source>
        <strain evidence="3">1068</strain>
    </source>
</reference>
<dbReference type="Proteomes" id="UP000824056">
    <property type="component" value="Unassembled WGS sequence"/>
</dbReference>
<keyword evidence="1" id="KW-0472">Membrane</keyword>
<name>A0A9D2FPQ8_9FIRM</name>
<dbReference type="InterPro" id="IPR000253">
    <property type="entry name" value="FHA_dom"/>
</dbReference>
<dbReference type="CDD" id="cd00060">
    <property type="entry name" value="FHA"/>
    <property type="match status" value="1"/>
</dbReference>
<feature type="domain" description="FHA" evidence="2">
    <location>
        <begin position="109"/>
        <end position="163"/>
    </location>
</feature>
<dbReference type="Pfam" id="PF00498">
    <property type="entry name" value="FHA"/>
    <property type="match status" value="1"/>
</dbReference>
<dbReference type="SUPFAM" id="SSF49879">
    <property type="entry name" value="SMAD/FHA domain"/>
    <property type="match status" value="1"/>
</dbReference>
<evidence type="ECO:0000313" key="4">
    <source>
        <dbReference type="Proteomes" id="UP000824056"/>
    </source>
</evidence>
<dbReference type="AlphaFoldDB" id="A0A9D2FPQ8"/>
<sequence length="187" mass="20515">MPVIFIMLFVLLFALTVGVLIWKILTGKEGRGSAEGKIYISKKGVYSESGELGGGSGEIFRGTEELERGTVLVDDGYSIRTDRGQRSRGITLKSLSNGKSYEGDFTRQLLLGRGVAGKTDIPVISLPFPSISRKHCMIFVKHSGIYAEDLKSSYGTFINEKRVTGEVRLGNGDVLQLGYEKFLVKVK</sequence>
<keyword evidence="1" id="KW-1133">Transmembrane helix</keyword>
<protein>
    <submittedName>
        <fullName evidence="3">FHA domain-containing protein</fullName>
    </submittedName>
</protein>
<keyword evidence="1" id="KW-0812">Transmembrane</keyword>
<gene>
    <name evidence="3" type="ORF">H9809_01745</name>
</gene>
<evidence type="ECO:0000313" key="3">
    <source>
        <dbReference type="EMBL" id="HIZ64620.1"/>
    </source>
</evidence>
<dbReference type="SMART" id="SM00240">
    <property type="entry name" value="FHA"/>
    <property type="match status" value="1"/>
</dbReference>
<dbReference type="PROSITE" id="PS50006">
    <property type="entry name" value="FHA_DOMAIN"/>
    <property type="match status" value="1"/>
</dbReference>
<dbReference type="InterPro" id="IPR008984">
    <property type="entry name" value="SMAD_FHA_dom_sf"/>
</dbReference>